<organism evidence="2 4">
    <name type="scientific">Stenotrophomonas maltophilia</name>
    <name type="common">Pseudomonas maltophilia</name>
    <name type="synonym">Xanthomonas maltophilia</name>
    <dbReference type="NCBI Taxonomy" id="40324"/>
    <lineage>
        <taxon>Bacteria</taxon>
        <taxon>Pseudomonadati</taxon>
        <taxon>Pseudomonadota</taxon>
        <taxon>Gammaproteobacteria</taxon>
        <taxon>Lysobacterales</taxon>
        <taxon>Lysobacteraceae</taxon>
        <taxon>Stenotrophomonas</taxon>
        <taxon>Stenotrophomonas maltophilia group</taxon>
    </lineage>
</organism>
<evidence type="ECO:0000259" key="1">
    <source>
        <dbReference type="Pfam" id="PF01052"/>
    </source>
</evidence>
<evidence type="ECO:0000313" key="3">
    <source>
        <dbReference type="EMBL" id="PAM71820.1"/>
    </source>
</evidence>
<dbReference type="InterPro" id="IPR001543">
    <property type="entry name" value="FliN-like_C"/>
</dbReference>
<name>A0A270MXP8_STEMA</name>
<gene>
    <name evidence="3" type="ORF">CEK00_09515</name>
    <name evidence="2" type="ORF">CEK00_21835</name>
</gene>
<dbReference type="RefSeq" id="WP_095377858.1">
    <property type="nucleotide sequence ID" value="NZ_NJGC01000009.1"/>
</dbReference>
<geneLocation type="plasmid" evidence="2">
    <name>unnamed1</name>
</geneLocation>
<protein>
    <recommendedName>
        <fullName evidence="1">Flagellar motor switch protein FliN-like C-terminal domain-containing protein</fullName>
    </recommendedName>
</protein>
<evidence type="ECO:0000313" key="4">
    <source>
        <dbReference type="Proteomes" id="UP000216433"/>
    </source>
</evidence>
<dbReference type="Pfam" id="PF01052">
    <property type="entry name" value="FliMN_C"/>
    <property type="match status" value="1"/>
</dbReference>
<proteinExistence type="predicted"/>
<comment type="caution">
    <text evidence="2">The sequence shown here is derived from an EMBL/GenBank/DDBJ whole genome shotgun (WGS) entry which is preliminary data.</text>
</comment>
<dbReference type="InterPro" id="IPR036429">
    <property type="entry name" value="SpoA-like_sf"/>
</dbReference>
<sequence>MNRTLSSLRQLVPAQHDRQEVMAWLERHGIPYGPQALPVGTCLRLEIATADGVVRMLVEANQWAKANCAALEGSAWELFPVETLHALVASCTQVPALPAPLSPDAGAACLGRASADAAQDLPAIRSSLGTAWIESIHSARGQANEVAAPGAVAGVTLELRLAPLTLSREAAAGLGCNDVLRLGALPACGSVWVGAHLLHTFIFKDKHVEIDSNLPSHSLLAQPGPHDDASSLGSLCITLDVVLAHVPITLNSLQGLGKGSVLELPPSAQFNVRVRDAGRLLAIGELVQIGDQLGVQLRSMATSS</sequence>
<dbReference type="AlphaFoldDB" id="A0A270MXP8"/>
<feature type="domain" description="Flagellar motor switch protein FliN-like C-terminal" evidence="1">
    <location>
        <begin position="236"/>
        <end position="300"/>
    </location>
</feature>
<dbReference type="EMBL" id="NJGC01000009">
    <property type="protein sequence ID" value="PAM71820.1"/>
    <property type="molecule type" value="Genomic_DNA"/>
</dbReference>
<evidence type="ECO:0000313" key="2">
    <source>
        <dbReference type="EMBL" id="PAM64663.1"/>
    </source>
</evidence>
<dbReference type="SUPFAM" id="SSF101801">
    <property type="entry name" value="Surface presentation of antigens (SPOA)"/>
    <property type="match status" value="1"/>
</dbReference>
<accession>A0A270MXP8</accession>
<dbReference type="Gene3D" id="2.30.330.10">
    <property type="entry name" value="SpoA-like"/>
    <property type="match status" value="1"/>
</dbReference>
<keyword evidence="2" id="KW-0614">Plasmid</keyword>
<reference evidence="2 4" key="1">
    <citation type="submission" date="2017-06" db="EMBL/GenBank/DDBJ databases">
        <title>Genome sequencing and assembly of Stenotrophomonas maltophilia DF07.</title>
        <authorList>
            <person name="Iyer R."/>
        </authorList>
    </citation>
    <scope>NUCLEOTIDE SEQUENCE [LARGE SCALE GENOMIC DNA]</scope>
    <source>
        <strain evidence="2 4">DF07</strain>
        <plasmid evidence="2">unnamed1</plasmid>
    </source>
</reference>
<dbReference type="Proteomes" id="UP000216433">
    <property type="component" value="Unassembled WGS sequence"/>
</dbReference>
<dbReference type="EMBL" id="NJGC01000149">
    <property type="protein sequence ID" value="PAM64663.1"/>
    <property type="molecule type" value="Genomic_DNA"/>
</dbReference>